<dbReference type="EMBL" id="MU003503">
    <property type="protein sequence ID" value="KAF2472234.1"/>
    <property type="molecule type" value="Genomic_DNA"/>
</dbReference>
<comment type="caution">
    <text evidence="1">The sequence shown here is derived from an EMBL/GenBank/DDBJ whole genome shotgun (WGS) entry which is preliminary data.</text>
</comment>
<accession>A0ACB6QYU9</accession>
<name>A0ACB6QYU9_9PLEO</name>
<gene>
    <name evidence="1" type="ORF">BDR25DRAFT_342205</name>
</gene>
<sequence length="607" mass="68171">MKRKKDSIAYPDELMCPVPRRPTNNTPTALLRILRVIFARFPGKKTPLGVCARPLTGSLTRSVTWCLRRKLVFPLVESSLSVAQDLGMRMPLTLTLLLDPSSISFLNPPSLIDGEAGFVMEGRNTVYNSDEGPFAFTPSEKGPETWNHRNNSLPFDSRGCASGFPGFRKPNSGTLAPEGLPIPPSFVTGNSQGCDMPTMQATVDAAATGPASSPNARPPATLAHTSISRFEKNDVHAPPFKFNAMAKPFDPKAESHEVTPLQRKAAPTFTTFHPFPFLPAEIRERVYEYALNFCSAIRPQLCNEGSAIRFHDANHSEHNAVFRQMAVTRVSRLVRNESLKVFYGCNIFTCDIDTAIFFERLTHLGLFGMIRHVDVQIPFYYEEYGAKVLSLLRQNIKAQEQFQLRFETNYRSPYTLKTNTLKTNTSAVTTMISNIKKIMTSEKANNATTDYDFWAERHGLETFKKHPAYAAIDPDTGLFVVLRKLSARAGSGRRALTLHVPTASLLAEPNLVWFTKVMEGLDIDLNLVEGADLVSSGGQFKVSWHQKLQRRDLKEADERMAIPVRRQIMEKALKIFPKMMSWDLPRRSSYYRRGCHGGIEWFDVDLA</sequence>
<evidence type="ECO:0000313" key="2">
    <source>
        <dbReference type="Proteomes" id="UP000799755"/>
    </source>
</evidence>
<organism evidence="1 2">
    <name type="scientific">Lindgomyces ingoldianus</name>
    <dbReference type="NCBI Taxonomy" id="673940"/>
    <lineage>
        <taxon>Eukaryota</taxon>
        <taxon>Fungi</taxon>
        <taxon>Dikarya</taxon>
        <taxon>Ascomycota</taxon>
        <taxon>Pezizomycotina</taxon>
        <taxon>Dothideomycetes</taxon>
        <taxon>Pleosporomycetidae</taxon>
        <taxon>Pleosporales</taxon>
        <taxon>Lindgomycetaceae</taxon>
        <taxon>Lindgomyces</taxon>
    </lineage>
</organism>
<reference evidence="1" key="1">
    <citation type="journal article" date="2020" name="Stud. Mycol.">
        <title>101 Dothideomycetes genomes: a test case for predicting lifestyles and emergence of pathogens.</title>
        <authorList>
            <person name="Haridas S."/>
            <person name="Albert R."/>
            <person name="Binder M."/>
            <person name="Bloem J."/>
            <person name="Labutti K."/>
            <person name="Salamov A."/>
            <person name="Andreopoulos B."/>
            <person name="Baker S."/>
            <person name="Barry K."/>
            <person name="Bills G."/>
            <person name="Bluhm B."/>
            <person name="Cannon C."/>
            <person name="Castanera R."/>
            <person name="Culley D."/>
            <person name="Daum C."/>
            <person name="Ezra D."/>
            <person name="Gonzalez J."/>
            <person name="Henrissat B."/>
            <person name="Kuo A."/>
            <person name="Liang C."/>
            <person name="Lipzen A."/>
            <person name="Lutzoni F."/>
            <person name="Magnuson J."/>
            <person name="Mondo S."/>
            <person name="Nolan M."/>
            <person name="Ohm R."/>
            <person name="Pangilinan J."/>
            <person name="Park H.-J."/>
            <person name="Ramirez L."/>
            <person name="Alfaro M."/>
            <person name="Sun H."/>
            <person name="Tritt A."/>
            <person name="Yoshinaga Y."/>
            <person name="Zwiers L.-H."/>
            <person name="Turgeon B."/>
            <person name="Goodwin S."/>
            <person name="Spatafora J."/>
            <person name="Crous P."/>
            <person name="Grigoriev I."/>
        </authorList>
    </citation>
    <scope>NUCLEOTIDE SEQUENCE</scope>
    <source>
        <strain evidence="1">ATCC 200398</strain>
    </source>
</reference>
<proteinExistence type="predicted"/>
<dbReference type="Proteomes" id="UP000799755">
    <property type="component" value="Unassembled WGS sequence"/>
</dbReference>
<protein>
    <submittedName>
        <fullName evidence="1">Uncharacterized protein</fullName>
    </submittedName>
</protein>
<evidence type="ECO:0000313" key="1">
    <source>
        <dbReference type="EMBL" id="KAF2472234.1"/>
    </source>
</evidence>
<keyword evidence="2" id="KW-1185">Reference proteome</keyword>